<evidence type="ECO:0000256" key="3">
    <source>
        <dbReference type="ARBA" id="ARBA00013194"/>
    </source>
</evidence>
<dbReference type="InterPro" id="IPR000297">
    <property type="entry name" value="PPIase_PpiC"/>
</dbReference>
<dbReference type="EC" id="5.2.1.8" evidence="3"/>
<dbReference type="EMBL" id="QICN01000003">
    <property type="protein sequence ID" value="PXV69767.1"/>
    <property type="molecule type" value="Genomic_DNA"/>
</dbReference>
<organism evidence="8 9">
    <name type="scientific">Sinimarinibacterium flocculans</name>
    <dbReference type="NCBI Taxonomy" id="985250"/>
    <lineage>
        <taxon>Bacteria</taxon>
        <taxon>Pseudomonadati</taxon>
        <taxon>Pseudomonadota</taxon>
        <taxon>Gammaproteobacteria</taxon>
        <taxon>Nevskiales</taxon>
        <taxon>Nevskiaceae</taxon>
        <taxon>Sinimarinibacterium</taxon>
    </lineage>
</organism>
<dbReference type="AlphaFoldDB" id="A0A318EB15"/>
<comment type="caution">
    <text evidence="8">The sequence shown here is derived from an EMBL/GenBank/DDBJ whole genome shotgun (WGS) entry which is preliminary data.</text>
</comment>
<reference evidence="8 9" key="1">
    <citation type="submission" date="2018-04" db="EMBL/GenBank/DDBJ databases">
        <title>Genomic Encyclopedia of Type Strains, Phase IV (KMG-IV): sequencing the most valuable type-strain genomes for metagenomic binning, comparative biology and taxonomic classification.</title>
        <authorList>
            <person name="Goeker M."/>
        </authorList>
    </citation>
    <scope>NUCLEOTIDE SEQUENCE [LARGE SCALE GENOMIC DNA]</scope>
    <source>
        <strain evidence="8 9">DSM 104150</strain>
    </source>
</reference>
<evidence type="ECO:0000313" key="9">
    <source>
        <dbReference type="Proteomes" id="UP000248330"/>
    </source>
</evidence>
<dbReference type="PROSITE" id="PS51257">
    <property type="entry name" value="PROKAR_LIPOPROTEIN"/>
    <property type="match status" value="1"/>
</dbReference>
<dbReference type="GO" id="GO:0003755">
    <property type="term" value="F:peptidyl-prolyl cis-trans isomerase activity"/>
    <property type="evidence" value="ECO:0007669"/>
    <property type="project" value="UniProtKB-KW"/>
</dbReference>
<dbReference type="Proteomes" id="UP000248330">
    <property type="component" value="Unassembled WGS sequence"/>
</dbReference>
<evidence type="ECO:0000256" key="4">
    <source>
        <dbReference type="ARBA" id="ARBA00023110"/>
    </source>
</evidence>
<dbReference type="PANTHER" id="PTHR47245:SF2">
    <property type="entry name" value="PEPTIDYL-PROLYL CIS-TRANS ISOMERASE HP_0175-RELATED"/>
    <property type="match status" value="1"/>
</dbReference>
<keyword evidence="5 8" id="KW-0413">Isomerase</keyword>
<evidence type="ECO:0000313" key="8">
    <source>
        <dbReference type="EMBL" id="PXV69767.1"/>
    </source>
</evidence>
<evidence type="ECO:0000259" key="7">
    <source>
        <dbReference type="PROSITE" id="PS50198"/>
    </source>
</evidence>
<dbReference type="OrthoDB" id="14196at2"/>
<name>A0A318EB15_9GAMM</name>
<evidence type="ECO:0000256" key="5">
    <source>
        <dbReference type="PROSITE-ProRule" id="PRU00278"/>
    </source>
</evidence>
<comment type="similarity">
    <text evidence="2">Belongs to the PpiC/parvulin rotamase family.</text>
</comment>
<accession>A0A318EB15</accession>
<evidence type="ECO:0000256" key="1">
    <source>
        <dbReference type="ARBA" id="ARBA00000971"/>
    </source>
</evidence>
<dbReference type="InterPro" id="IPR023058">
    <property type="entry name" value="PPIase_PpiC_CS"/>
</dbReference>
<proteinExistence type="inferred from homology"/>
<feature type="domain" description="PpiC" evidence="7">
    <location>
        <begin position="156"/>
        <end position="260"/>
    </location>
</feature>
<dbReference type="Gene3D" id="3.10.50.40">
    <property type="match status" value="1"/>
</dbReference>
<dbReference type="PANTHER" id="PTHR47245">
    <property type="entry name" value="PEPTIDYLPROLYL ISOMERASE"/>
    <property type="match status" value="1"/>
</dbReference>
<dbReference type="InterPro" id="IPR050245">
    <property type="entry name" value="PrsA_foldase"/>
</dbReference>
<evidence type="ECO:0000256" key="2">
    <source>
        <dbReference type="ARBA" id="ARBA00007656"/>
    </source>
</evidence>
<sequence>MAYRTVFFAPRFLITGFAALGLSTLAGCQSLGARAAVEAADPAVISESENARLTLADYRANFIEMKAEQADRLLGSREALLDNVLDFHSNSDLAAQAAELGLDKDPVVAAQLSRARRMILVAAMLGRVSRQIEVPDDLEVLAKERYLQQQDKWVTHERRKVAHILVTPGTGCRCEVPKPAETIRKIQGRLAKGESFAALAKEYSDDPSTAGAGGEISSWLLRDGKTVPQFENAAFALKEVGDVSGPVETAYGIHLIKLTELEPSRQLSFDEVKPAIEEQIRQQLRFSAMEQARGDAYPRDEAIDLAAIQNLLREMRASMPESETAEPATP</sequence>
<feature type="signal peptide" evidence="6">
    <location>
        <begin position="1"/>
        <end position="35"/>
    </location>
</feature>
<dbReference type="Pfam" id="PF00639">
    <property type="entry name" value="Rotamase"/>
    <property type="match status" value="1"/>
</dbReference>
<protein>
    <recommendedName>
        <fullName evidence="3">peptidylprolyl isomerase</fullName>
        <ecNumber evidence="3">5.2.1.8</ecNumber>
    </recommendedName>
</protein>
<dbReference type="SUPFAM" id="SSF54534">
    <property type="entry name" value="FKBP-like"/>
    <property type="match status" value="1"/>
</dbReference>
<keyword evidence="9" id="KW-1185">Reference proteome</keyword>
<dbReference type="PROSITE" id="PS50198">
    <property type="entry name" value="PPIC_PPIASE_2"/>
    <property type="match status" value="1"/>
</dbReference>
<gene>
    <name evidence="8" type="ORF">C8D93_103343</name>
</gene>
<evidence type="ECO:0000256" key="6">
    <source>
        <dbReference type="SAM" id="SignalP"/>
    </source>
</evidence>
<comment type="catalytic activity">
    <reaction evidence="1">
        <text>[protein]-peptidylproline (omega=180) = [protein]-peptidylproline (omega=0)</text>
        <dbReference type="Rhea" id="RHEA:16237"/>
        <dbReference type="Rhea" id="RHEA-COMP:10747"/>
        <dbReference type="Rhea" id="RHEA-COMP:10748"/>
        <dbReference type="ChEBI" id="CHEBI:83833"/>
        <dbReference type="ChEBI" id="CHEBI:83834"/>
        <dbReference type="EC" id="5.2.1.8"/>
    </reaction>
</comment>
<dbReference type="InterPro" id="IPR046357">
    <property type="entry name" value="PPIase_dom_sf"/>
</dbReference>
<dbReference type="PROSITE" id="PS01096">
    <property type="entry name" value="PPIC_PPIASE_1"/>
    <property type="match status" value="1"/>
</dbReference>
<keyword evidence="6" id="KW-0732">Signal</keyword>
<keyword evidence="4 5" id="KW-0697">Rotamase</keyword>
<feature type="chain" id="PRO_5016374748" description="peptidylprolyl isomerase" evidence="6">
    <location>
        <begin position="36"/>
        <end position="330"/>
    </location>
</feature>